<evidence type="ECO:0000313" key="2">
    <source>
        <dbReference type="Proteomes" id="UP001201812"/>
    </source>
</evidence>
<dbReference type="Proteomes" id="UP001201812">
    <property type="component" value="Unassembled WGS sequence"/>
</dbReference>
<dbReference type="AlphaFoldDB" id="A0AAD4MSJ6"/>
<comment type="caution">
    <text evidence="1">The sequence shown here is derived from an EMBL/GenBank/DDBJ whole genome shotgun (WGS) entry which is preliminary data.</text>
</comment>
<protein>
    <submittedName>
        <fullName evidence="1">Uncharacterized protein</fullName>
    </submittedName>
</protein>
<accession>A0AAD4MSJ6</accession>
<dbReference type="Gene3D" id="3.80.10.10">
    <property type="entry name" value="Ribonuclease Inhibitor"/>
    <property type="match status" value="2"/>
</dbReference>
<dbReference type="EMBL" id="JAKKPZ010000101">
    <property type="protein sequence ID" value="KAI1702308.1"/>
    <property type="molecule type" value="Genomic_DNA"/>
</dbReference>
<dbReference type="SUPFAM" id="SSF52047">
    <property type="entry name" value="RNI-like"/>
    <property type="match status" value="1"/>
</dbReference>
<evidence type="ECO:0000313" key="1">
    <source>
        <dbReference type="EMBL" id="KAI1702308.1"/>
    </source>
</evidence>
<gene>
    <name evidence="1" type="ORF">DdX_15577</name>
</gene>
<proteinExistence type="predicted"/>
<keyword evidence="2" id="KW-1185">Reference proteome</keyword>
<organism evidence="1 2">
    <name type="scientific">Ditylenchus destructor</name>
    <dbReference type="NCBI Taxonomy" id="166010"/>
    <lineage>
        <taxon>Eukaryota</taxon>
        <taxon>Metazoa</taxon>
        <taxon>Ecdysozoa</taxon>
        <taxon>Nematoda</taxon>
        <taxon>Chromadorea</taxon>
        <taxon>Rhabditida</taxon>
        <taxon>Tylenchina</taxon>
        <taxon>Tylenchomorpha</taxon>
        <taxon>Sphaerularioidea</taxon>
        <taxon>Anguinidae</taxon>
        <taxon>Anguininae</taxon>
        <taxon>Ditylenchus</taxon>
    </lineage>
</organism>
<sequence>MTSLEYLCINVEDELFNFYSFVQFPPNLKYLALYNVRNAAKILSWVAKGCKDLIGLRLDCELTANGFQAISRMKSLKYLDVPMSYDIGYVFEELTELRAIKIDTVNEMVVIVTSLQVIDAIKRYCNNLEHLNISGNRSDKISAEIHANLLQLASLPCLCSLSIWASSYSKEQTTEFVNRLVANGNIQYIQMATSKVPLEPEVLFEMLRRCKVDILIAY</sequence>
<reference evidence="1" key="1">
    <citation type="submission" date="2022-01" db="EMBL/GenBank/DDBJ databases">
        <title>Genome Sequence Resource for Two Populations of Ditylenchus destructor, the Migratory Endoparasitic Phytonematode.</title>
        <authorList>
            <person name="Zhang H."/>
            <person name="Lin R."/>
            <person name="Xie B."/>
        </authorList>
    </citation>
    <scope>NUCLEOTIDE SEQUENCE</scope>
    <source>
        <strain evidence="1">BazhouSP</strain>
    </source>
</reference>
<name>A0AAD4MSJ6_9BILA</name>
<dbReference type="InterPro" id="IPR032675">
    <property type="entry name" value="LRR_dom_sf"/>
</dbReference>